<gene>
    <name evidence="17" type="ORF">ACFOM9_00380</name>
</gene>
<comment type="cofactor">
    <cofactor evidence="2">
        <name>K(+)</name>
        <dbReference type="ChEBI" id="CHEBI:29103"/>
    </cofactor>
</comment>
<name>A0ABV7UQP0_9GAMM</name>
<comment type="cofactor">
    <cofactor evidence="3">
        <name>NH4(+)</name>
        <dbReference type="ChEBI" id="CHEBI:28938"/>
    </cofactor>
</comment>
<comment type="subunit">
    <text evidence="6">Homodimer.</text>
</comment>
<evidence type="ECO:0000256" key="11">
    <source>
        <dbReference type="ARBA" id="ARBA00022777"/>
    </source>
</evidence>
<evidence type="ECO:0000256" key="8">
    <source>
        <dbReference type="ARBA" id="ARBA00022490"/>
    </source>
</evidence>
<comment type="catalytic activity">
    <reaction evidence="1">
        <text>(R)-pantothenate + ATP = (R)-4'-phosphopantothenate + ADP + H(+)</text>
        <dbReference type="Rhea" id="RHEA:16373"/>
        <dbReference type="ChEBI" id="CHEBI:10986"/>
        <dbReference type="ChEBI" id="CHEBI:15378"/>
        <dbReference type="ChEBI" id="CHEBI:29032"/>
        <dbReference type="ChEBI" id="CHEBI:30616"/>
        <dbReference type="ChEBI" id="CHEBI:456216"/>
        <dbReference type="EC" id="2.7.1.33"/>
    </reaction>
</comment>
<keyword evidence="9 17" id="KW-0808">Transferase</keyword>
<evidence type="ECO:0000256" key="14">
    <source>
        <dbReference type="ARBA" id="ARBA00022993"/>
    </source>
</evidence>
<evidence type="ECO:0000256" key="15">
    <source>
        <dbReference type="ARBA" id="ARBA00038036"/>
    </source>
</evidence>
<proteinExistence type="inferred from homology"/>
<organism evidence="17 18">
    <name type="scientific">Luteimonas notoginsengisoli</name>
    <dbReference type="NCBI Taxonomy" id="1578200"/>
    <lineage>
        <taxon>Bacteria</taxon>
        <taxon>Pseudomonadati</taxon>
        <taxon>Pseudomonadota</taxon>
        <taxon>Gammaproteobacteria</taxon>
        <taxon>Lysobacterales</taxon>
        <taxon>Lysobacteraceae</taxon>
        <taxon>Luteimonas</taxon>
    </lineage>
</organism>
<evidence type="ECO:0000256" key="7">
    <source>
        <dbReference type="ARBA" id="ARBA00012102"/>
    </source>
</evidence>
<evidence type="ECO:0000256" key="16">
    <source>
        <dbReference type="ARBA" id="ARBA00040883"/>
    </source>
</evidence>
<reference evidence="18" key="1">
    <citation type="journal article" date="2019" name="Int. J. Syst. Evol. Microbiol.">
        <title>The Global Catalogue of Microorganisms (GCM) 10K type strain sequencing project: providing services to taxonomists for standard genome sequencing and annotation.</title>
        <authorList>
            <consortium name="The Broad Institute Genomics Platform"/>
            <consortium name="The Broad Institute Genome Sequencing Center for Infectious Disease"/>
            <person name="Wu L."/>
            <person name="Ma J."/>
        </authorList>
    </citation>
    <scope>NUCLEOTIDE SEQUENCE [LARGE SCALE GENOMIC DNA]</scope>
    <source>
        <strain evidence="18">KCTC 42211</strain>
    </source>
</reference>
<dbReference type="Proteomes" id="UP001595724">
    <property type="component" value="Unassembled WGS sequence"/>
</dbReference>
<keyword evidence="10" id="KW-0547">Nucleotide-binding</keyword>
<evidence type="ECO:0000256" key="13">
    <source>
        <dbReference type="ARBA" id="ARBA00022958"/>
    </source>
</evidence>
<dbReference type="GO" id="GO:0004594">
    <property type="term" value="F:pantothenate kinase activity"/>
    <property type="evidence" value="ECO:0007669"/>
    <property type="project" value="UniProtKB-EC"/>
</dbReference>
<evidence type="ECO:0000256" key="4">
    <source>
        <dbReference type="ARBA" id="ARBA00004496"/>
    </source>
</evidence>
<evidence type="ECO:0000313" key="17">
    <source>
        <dbReference type="EMBL" id="MFC3658534.1"/>
    </source>
</evidence>
<evidence type="ECO:0000256" key="3">
    <source>
        <dbReference type="ARBA" id="ARBA00001972"/>
    </source>
</evidence>
<evidence type="ECO:0000256" key="6">
    <source>
        <dbReference type="ARBA" id="ARBA00011738"/>
    </source>
</evidence>
<evidence type="ECO:0000256" key="12">
    <source>
        <dbReference type="ARBA" id="ARBA00022840"/>
    </source>
</evidence>
<evidence type="ECO:0000256" key="1">
    <source>
        <dbReference type="ARBA" id="ARBA00001206"/>
    </source>
</evidence>
<dbReference type="PANTHER" id="PTHR34265">
    <property type="entry name" value="TYPE III PANTOTHENATE KINASE"/>
    <property type="match status" value="1"/>
</dbReference>
<dbReference type="NCBIfam" id="TIGR00671">
    <property type="entry name" value="baf"/>
    <property type="match status" value="1"/>
</dbReference>
<keyword evidence="8" id="KW-0963">Cytoplasm</keyword>
<accession>A0ABV7UQP0</accession>
<protein>
    <recommendedName>
        <fullName evidence="16">Type III pantothenate kinase</fullName>
        <ecNumber evidence="7">2.7.1.33</ecNumber>
    </recommendedName>
</protein>
<keyword evidence="18" id="KW-1185">Reference proteome</keyword>
<dbReference type="RefSeq" id="WP_386705233.1">
    <property type="nucleotide sequence ID" value="NZ_JBHRYF010000001.1"/>
</dbReference>
<dbReference type="EMBL" id="JBHRYF010000001">
    <property type="protein sequence ID" value="MFC3658534.1"/>
    <property type="molecule type" value="Genomic_DNA"/>
</dbReference>
<keyword evidence="12" id="KW-0067">ATP-binding</keyword>
<dbReference type="PANTHER" id="PTHR34265:SF1">
    <property type="entry name" value="TYPE III PANTOTHENATE KINASE"/>
    <property type="match status" value="1"/>
</dbReference>
<comment type="similarity">
    <text evidence="15">Belongs to the type III pantothenate kinase family.</text>
</comment>
<keyword evidence="11 17" id="KW-0418">Kinase</keyword>
<dbReference type="InterPro" id="IPR004619">
    <property type="entry name" value="Type_III_PanK"/>
</dbReference>
<dbReference type="CDD" id="cd24015">
    <property type="entry name" value="ASKHA_NBD_PanK-III"/>
    <property type="match status" value="1"/>
</dbReference>
<evidence type="ECO:0000256" key="5">
    <source>
        <dbReference type="ARBA" id="ARBA00005225"/>
    </source>
</evidence>
<comment type="pathway">
    <text evidence="5">Cofactor biosynthesis; coenzyme A biosynthesis; CoA from (R)-pantothenate: step 1/5.</text>
</comment>
<dbReference type="SUPFAM" id="SSF53067">
    <property type="entry name" value="Actin-like ATPase domain"/>
    <property type="match status" value="2"/>
</dbReference>
<sequence>MSRWLFDLGNTRLKCAAVDAAGHIGAVCVIAHDGTRFDGDLAAVLPAAFEDACVGSVAASSVRVELLDALAQRGARISLACTQYRFGEVTIAYAQPARLGVDRFLALLGARARGNDAALVVGVGTALTIDWLDADGRHRGGRIAPSPMLMRESLHARAAHLPLHGGRYVEFADDTDDALDSGCTGAALALVERSLQIARSQGGEPPRLLLHGGGSQALRAQLPHAIDAPTLVLEGLARWADAA</sequence>
<evidence type="ECO:0000256" key="10">
    <source>
        <dbReference type="ARBA" id="ARBA00022741"/>
    </source>
</evidence>
<dbReference type="EC" id="2.7.1.33" evidence="7"/>
<evidence type="ECO:0000313" key="18">
    <source>
        <dbReference type="Proteomes" id="UP001595724"/>
    </source>
</evidence>
<dbReference type="InterPro" id="IPR043129">
    <property type="entry name" value="ATPase_NBD"/>
</dbReference>
<evidence type="ECO:0000256" key="2">
    <source>
        <dbReference type="ARBA" id="ARBA00001958"/>
    </source>
</evidence>
<dbReference type="Pfam" id="PF03309">
    <property type="entry name" value="Pan_kinase"/>
    <property type="match status" value="1"/>
</dbReference>
<dbReference type="Gene3D" id="3.30.420.40">
    <property type="match status" value="2"/>
</dbReference>
<evidence type="ECO:0000256" key="9">
    <source>
        <dbReference type="ARBA" id="ARBA00022679"/>
    </source>
</evidence>
<comment type="caution">
    <text evidence="17">The sequence shown here is derived from an EMBL/GenBank/DDBJ whole genome shotgun (WGS) entry which is preliminary data.</text>
</comment>
<keyword evidence="13" id="KW-0630">Potassium</keyword>
<comment type="subcellular location">
    <subcellularLocation>
        <location evidence="4">Cytoplasm</location>
    </subcellularLocation>
</comment>
<keyword evidence="14" id="KW-0173">Coenzyme A biosynthesis</keyword>